<gene>
    <name evidence="1" type="ORF">VTJ83DRAFT_3771</name>
</gene>
<dbReference type="GeneID" id="98124830"/>
<organism evidence="1 2">
    <name type="scientific">Remersonia thermophila</name>
    <dbReference type="NCBI Taxonomy" id="72144"/>
    <lineage>
        <taxon>Eukaryota</taxon>
        <taxon>Fungi</taxon>
        <taxon>Dikarya</taxon>
        <taxon>Ascomycota</taxon>
        <taxon>Pezizomycotina</taxon>
        <taxon>Sordariomycetes</taxon>
        <taxon>Sordariomycetidae</taxon>
        <taxon>Sordariales</taxon>
        <taxon>Sordariales incertae sedis</taxon>
        <taxon>Remersonia</taxon>
    </lineage>
</organism>
<name>A0ABR4DEZ5_9PEZI</name>
<evidence type="ECO:0000313" key="1">
    <source>
        <dbReference type="EMBL" id="KAL2268925.1"/>
    </source>
</evidence>
<sequence>MGSQSPTSREPGLVGWLVGWLAGLRDFVNRRTVAGGGLSRLGFFKDLRSLGSKYTPFPPRSRCDLV</sequence>
<keyword evidence="2" id="KW-1185">Reference proteome</keyword>
<protein>
    <submittedName>
        <fullName evidence="1">Uncharacterized protein</fullName>
    </submittedName>
</protein>
<reference evidence="1 2" key="1">
    <citation type="journal article" date="2024" name="Commun. Biol.">
        <title>Comparative genomic analysis of thermophilic fungi reveals convergent evolutionary adaptations and gene losses.</title>
        <authorList>
            <person name="Steindorff A.S."/>
            <person name="Aguilar-Pontes M.V."/>
            <person name="Robinson A.J."/>
            <person name="Andreopoulos B."/>
            <person name="LaButti K."/>
            <person name="Kuo A."/>
            <person name="Mondo S."/>
            <person name="Riley R."/>
            <person name="Otillar R."/>
            <person name="Haridas S."/>
            <person name="Lipzen A."/>
            <person name="Grimwood J."/>
            <person name="Schmutz J."/>
            <person name="Clum A."/>
            <person name="Reid I.D."/>
            <person name="Moisan M.C."/>
            <person name="Butler G."/>
            <person name="Nguyen T.T.M."/>
            <person name="Dewar K."/>
            <person name="Conant G."/>
            <person name="Drula E."/>
            <person name="Henrissat B."/>
            <person name="Hansel C."/>
            <person name="Singer S."/>
            <person name="Hutchinson M.I."/>
            <person name="de Vries R.P."/>
            <person name="Natvig D.O."/>
            <person name="Powell A.J."/>
            <person name="Tsang A."/>
            <person name="Grigoriev I.V."/>
        </authorList>
    </citation>
    <scope>NUCLEOTIDE SEQUENCE [LARGE SCALE GENOMIC DNA]</scope>
    <source>
        <strain evidence="1 2">ATCC 22073</strain>
    </source>
</reference>
<dbReference type="Proteomes" id="UP001600064">
    <property type="component" value="Unassembled WGS sequence"/>
</dbReference>
<proteinExistence type="predicted"/>
<dbReference type="EMBL" id="JAZGUE010000003">
    <property type="protein sequence ID" value="KAL2268925.1"/>
    <property type="molecule type" value="Genomic_DNA"/>
</dbReference>
<comment type="caution">
    <text evidence="1">The sequence shown here is derived from an EMBL/GenBank/DDBJ whole genome shotgun (WGS) entry which is preliminary data.</text>
</comment>
<dbReference type="RefSeq" id="XP_070867649.1">
    <property type="nucleotide sequence ID" value="XM_071010186.1"/>
</dbReference>
<accession>A0ABR4DEZ5</accession>
<evidence type="ECO:0000313" key="2">
    <source>
        <dbReference type="Proteomes" id="UP001600064"/>
    </source>
</evidence>